<dbReference type="InterPro" id="IPR058600">
    <property type="entry name" value="YhjD-like"/>
</dbReference>
<name>A0A0A3I255_9BACL</name>
<reference evidence="1 2" key="1">
    <citation type="submission" date="2014-02" db="EMBL/GenBank/DDBJ databases">
        <title>Draft genome sequence of Lysinibacillus manganicus DSM 26584T.</title>
        <authorList>
            <person name="Zhang F."/>
            <person name="Wang G."/>
            <person name="Zhang L."/>
        </authorList>
    </citation>
    <scope>NUCLEOTIDE SEQUENCE [LARGE SCALE GENOMIC DNA]</scope>
    <source>
        <strain evidence="1 2">DSM 26584</strain>
    </source>
</reference>
<sequence length="132" mass="15699">MQLNSDIKKTIHLYVILELAIKSLQHDQKLFESFTVKRPYISLCEQQINILKEEFKRTARALLKQGIKFEKYQATNKNECMYSFLCRGEILTFHYQGDALKKQVEKKISLIWSNIKGEQQHESIRTNENTFR</sequence>
<keyword evidence="2" id="KW-1185">Reference proteome</keyword>
<dbReference type="eggNOG" id="COG3287">
    <property type="taxonomic scope" value="Bacteria"/>
</dbReference>
<gene>
    <name evidence="1" type="ORF">CD29_16450</name>
</gene>
<dbReference type="OrthoDB" id="2734909at2"/>
<accession>A0A0A3I255</accession>
<dbReference type="STRING" id="1384049.CD29_16450"/>
<protein>
    <submittedName>
        <fullName evidence="1">Uncharacterized protein</fullName>
    </submittedName>
</protein>
<comment type="caution">
    <text evidence="1">The sequence shown here is derived from an EMBL/GenBank/DDBJ whole genome shotgun (WGS) entry which is preliminary data.</text>
</comment>
<dbReference type="Pfam" id="PF26325">
    <property type="entry name" value="YhjD"/>
    <property type="match status" value="1"/>
</dbReference>
<dbReference type="RefSeq" id="WP_036189006.1">
    <property type="nucleotide sequence ID" value="NZ_AVDA01000024.1"/>
</dbReference>
<organism evidence="1 2">
    <name type="scientific">Ureibacillus manganicus DSM 26584</name>
    <dbReference type="NCBI Taxonomy" id="1384049"/>
    <lineage>
        <taxon>Bacteria</taxon>
        <taxon>Bacillati</taxon>
        <taxon>Bacillota</taxon>
        <taxon>Bacilli</taxon>
        <taxon>Bacillales</taxon>
        <taxon>Caryophanaceae</taxon>
        <taxon>Ureibacillus</taxon>
    </lineage>
</organism>
<evidence type="ECO:0000313" key="2">
    <source>
        <dbReference type="Proteomes" id="UP000030416"/>
    </source>
</evidence>
<dbReference type="AlphaFoldDB" id="A0A0A3I255"/>
<dbReference type="Proteomes" id="UP000030416">
    <property type="component" value="Unassembled WGS sequence"/>
</dbReference>
<proteinExistence type="predicted"/>
<evidence type="ECO:0000313" key="1">
    <source>
        <dbReference type="EMBL" id="KGR76733.1"/>
    </source>
</evidence>
<dbReference type="EMBL" id="JPVN01000024">
    <property type="protein sequence ID" value="KGR76733.1"/>
    <property type="molecule type" value="Genomic_DNA"/>
</dbReference>